<dbReference type="GO" id="GO:0035556">
    <property type="term" value="P:intracellular signal transduction"/>
    <property type="evidence" value="ECO:0007669"/>
    <property type="project" value="InterPro"/>
</dbReference>
<dbReference type="SMART" id="SM00233">
    <property type="entry name" value="PH"/>
    <property type="match status" value="1"/>
</dbReference>
<evidence type="ECO:0000256" key="2">
    <source>
        <dbReference type="ARBA" id="ARBA00022658"/>
    </source>
</evidence>
<dbReference type="SUPFAM" id="SSF46785">
    <property type="entry name" value="Winged helix' DNA-binding domain"/>
    <property type="match status" value="1"/>
</dbReference>
<dbReference type="CDD" id="cd00160">
    <property type="entry name" value="RhoGEF"/>
    <property type="match status" value="1"/>
</dbReference>
<dbReference type="Pfam" id="PF00780">
    <property type="entry name" value="CNH"/>
    <property type="match status" value="1"/>
</dbReference>
<evidence type="ECO:0000313" key="7">
    <source>
        <dbReference type="Proteomes" id="UP000242381"/>
    </source>
</evidence>
<dbReference type="OMA" id="YTELTHC"/>
<feature type="region of interest" description="Disordered" evidence="3">
    <location>
        <begin position="46"/>
        <end position="74"/>
    </location>
</feature>
<name>A0A1X0S705_RHIZD</name>
<evidence type="ECO:0000313" key="6">
    <source>
        <dbReference type="EMBL" id="ORE20090.1"/>
    </source>
</evidence>
<dbReference type="SUPFAM" id="SSF48065">
    <property type="entry name" value="DBL homology domain (DH-domain)"/>
    <property type="match status" value="1"/>
</dbReference>
<feature type="domain" description="CNH" evidence="5">
    <location>
        <begin position="734"/>
        <end position="1053"/>
    </location>
</feature>
<gene>
    <name evidence="6" type="ORF">BCV71DRAFT_281588</name>
</gene>
<dbReference type="InterPro" id="IPR000591">
    <property type="entry name" value="DEP_dom"/>
</dbReference>
<dbReference type="SUPFAM" id="SSF50729">
    <property type="entry name" value="PH domain-like"/>
    <property type="match status" value="1"/>
</dbReference>
<dbReference type="SMART" id="SM00036">
    <property type="entry name" value="CNH"/>
    <property type="match status" value="1"/>
</dbReference>
<dbReference type="InterPro" id="IPR001849">
    <property type="entry name" value="PH_domain"/>
</dbReference>
<dbReference type="GO" id="GO:0005085">
    <property type="term" value="F:guanyl-nucleotide exchange factor activity"/>
    <property type="evidence" value="ECO:0007669"/>
    <property type="project" value="UniProtKB-KW"/>
</dbReference>
<dbReference type="VEuPathDB" id="FungiDB:BCV72DRAFT_241688"/>
<feature type="compositionally biased region" description="Acidic residues" evidence="3">
    <location>
        <begin position="228"/>
        <end position="237"/>
    </location>
</feature>
<dbReference type="InterPro" id="IPR001180">
    <property type="entry name" value="CNH_dom"/>
</dbReference>
<dbReference type="InterPro" id="IPR036388">
    <property type="entry name" value="WH-like_DNA-bd_sf"/>
</dbReference>
<feature type="compositionally biased region" description="Polar residues" evidence="3">
    <location>
        <begin position="1"/>
        <end position="13"/>
    </location>
</feature>
<dbReference type="Proteomes" id="UP000242381">
    <property type="component" value="Unassembled WGS sequence"/>
</dbReference>
<sequence length="1075" mass="123944">MNLQQTSSNSSESFQKKTEILQRSGSQLLQHATTRFGLKRSFTTKVSNTQHSKPSPQPRVSNSTIQSRTQYEDHSVNAQKMNVSRIEKNKQRMIKSNEKPVQPRYYRAFLSHIAIEFKKRLILSKRIKNGIEYNNVFDGKEAVDKLKEILCTTDRLLALRVGRALETQRFFHDVSYESRLVDDIIEIYQFTNDLILHGFPLRSDSSDSSTNISSATTTPTPSHHGASDDEDDEDEDDHTSYSASPTATSSQHTLLPSGVYTELTHCYSATCNYLYPCYSYTCPNRERLRNRPQSIDTREKRVTAYAYTIEKHQPLWSSLIDDYILFSISALERRRQETIFELIYTEESFLNDLKYIMKMWIEPLKNGNIIPVKRRDAFIDKVFSNIKEIHDISQRLTSTLKTRQQQHPIISQISDIMKHYVLEFEPFVYYGARQHQAKYTYELEKFNNPRFALFAEQTERHESSRKLELNGYLTKPTTRLGRYTLLLDKIYDRTEEGHPDKESIPHIIDTIKHYLQKVNNEAGKAKNQFDLEQINAHLSFKNKKDKIDLRLLEESRCIIKQGTLRRTPSLDSTEYQVILFDHYLVTAKVKVINAIEHYSIRNRPIPIELLGVSLPTTDNPVHRSTSTLLSTAAEKLTTHRGSNASSTLGNSISRQQRSNSSDSLLSSNSAKLGVPITFYHEGRITEDSYTLYAPSEHNRKAWNEAIRKQKETKSKRKPVFQMIKVVKDFEFFADMNIYHMVVFDNGQHYMLATDSGLYIGQRKCVPSVVPRKVLPLERVHQVHVLEEYGLLLVLADDILWQYPLGIILNGRPDGSHSIQHFGRKVQGNVPFFHVGTCLGKTLICVPKPPSVNGTEIEIYEPSMPKTEMRRKSIFSKLSIRSSLSLTNTQVNPLKPIYSPCDVWAIDTTKSMVLLTTPLGMIAVDMNTKKPDRLLDPSDRHLNFITKNETTNAQIPISSTVKRIFVFSVPGGNYLMCYDRYAFYIDKKGRRAERQFKIEWEGHPTAFAYYHPYIIAFEHQFIEGQIQQVIQGKNICCIQNGHKHKEPLIVGTMVDPKNPTYQMIFELEPVTEEVND</sequence>
<dbReference type="Gene3D" id="2.30.29.30">
    <property type="entry name" value="Pleckstrin-homology domain (PH domain)/Phosphotyrosine-binding domain (PTB)"/>
    <property type="match status" value="1"/>
</dbReference>
<feature type="compositionally biased region" description="Low complexity" evidence="3">
    <location>
        <begin position="207"/>
        <end position="224"/>
    </location>
</feature>
<feature type="domain" description="DH" evidence="4">
    <location>
        <begin position="334"/>
        <end position="521"/>
    </location>
</feature>
<dbReference type="InterPro" id="IPR011993">
    <property type="entry name" value="PH-like_dom_sf"/>
</dbReference>
<dbReference type="PANTHER" id="PTHR46572">
    <property type="entry name" value="RHO1 GDP-GTP EXCHANGE PROTEIN 1-RELATED"/>
    <property type="match status" value="1"/>
</dbReference>
<dbReference type="EMBL" id="KV921299">
    <property type="protein sequence ID" value="ORE20090.1"/>
    <property type="molecule type" value="Genomic_DNA"/>
</dbReference>
<feature type="region of interest" description="Disordered" evidence="3">
    <location>
        <begin position="207"/>
        <end position="251"/>
    </location>
</feature>
<accession>A0A1X0S705</accession>
<proteinExistence type="predicted"/>
<dbReference type="SMART" id="SM00325">
    <property type="entry name" value="RhoGEF"/>
    <property type="match status" value="1"/>
</dbReference>
<evidence type="ECO:0000259" key="4">
    <source>
        <dbReference type="PROSITE" id="PS50010"/>
    </source>
</evidence>
<feature type="compositionally biased region" description="Polar residues" evidence="3">
    <location>
        <begin position="46"/>
        <end position="69"/>
    </location>
</feature>
<dbReference type="PANTHER" id="PTHR46572:SF1">
    <property type="entry name" value="RHO1 GUANINE NUCLEOTIDE EXCHANGE FACTOR TUS1"/>
    <property type="match status" value="1"/>
</dbReference>
<feature type="region of interest" description="Disordered" evidence="3">
    <location>
        <begin position="639"/>
        <end position="667"/>
    </location>
</feature>
<feature type="compositionally biased region" description="Low complexity" evidence="3">
    <location>
        <begin position="651"/>
        <end position="667"/>
    </location>
</feature>
<dbReference type="InterPro" id="IPR000219">
    <property type="entry name" value="DH_dom"/>
</dbReference>
<feature type="region of interest" description="Disordered" evidence="3">
    <location>
        <begin position="1"/>
        <end position="26"/>
    </location>
</feature>
<evidence type="ECO:0008006" key="8">
    <source>
        <dbReference type="Google" id="ProtNLM"/>
    </source>
</evidence>
<evidence type="ECO:0000256" key="1">
    <source>
        <dbReference type="ARBA" id="ARBA00022553"/>
    </source>
</evidence>
<feature type="compositionally biased region" description="Polar residues" evidence="3">
    <location>
        <begin position="639"/>
        <end position="650"/>
    </location>
</feature>
<dbReference type="InterPro" id="IPR036390">
    <property type="entry name" value="WH_DNA-bd_sf"/>
</dbReference>
<dbReference type="Gene3D" id="1.20.900.10">
    <property type="entry name" value="Dbl homology (DH) domain"/>
    <property type="match status" value="1"/>
</dbReference>
<dbReference type="InterPro" id="IPR041675">
    <property type="entry name" value="PH_5"/>
</dbReference>
<dbReference type="Gene3D" id="1.10.10.10">
    <property type="entry name" value="Winged helix-like DNA-binding domain superfamily/Winged helix DNA-binding domain"/>
    <property type="match status" value="1"/>
</dbReference>
<dbReference type="PROSITE" id="PS50219">
    <property type="entry name" value="CNH"/>
    <property type="match status" value="1"/>
</dbReference>
<dbReference type="InterPro" id="IPR052233">
    <property type="entry name" value="Rho-type_GEFs"/>
</dbReference>
<dbReference type="InterPro" id="IPR035899">
    <property type="entry name" value="DBL_dom_sf"/>
</dbReference>
<organism evidence="6 7">
    <name type="scientific">Rhizopus microsporus</name>
    <dbReference type="NCBI Taxonomy" id="58291"/>
    <lineage>
        <taxon>Eukaryota</taxon>
        <taxon>Fungi</taxon>
        <taxon>Fungi incertae sedis</taxon>
        <taxon>Mucoromycota</taxon>
        <taxon>Mucoromycotina</taxon>
        <taxon>Mucoromycetes</taxon>
        <taxon>Mucorales</taxon>
        <taxon>Mucorineae</taxon>
        <taxon>Rhizopodaceae</taxon>
        <taxon>Rhizopus</taxon>
    </lineage>
</organism>
<keyword evidence="1" id="KW-0597">Phosphoprotein</keyword>
<feature type="compositionally biased region" description="Low complexity" evidence="3">
    <location>
        <begin position="240"/>
        <end position="250"/>
    </location>
</feature>
<dbReference type="AlphaFoldDB" id="A0A1X0S705"/>
<dbReference type="SMART" id="SM00049">
    <property type="entry name" value="DEP"/>
    <property type="match status" value="1"/>
</dbReference>
<dbReference type="Pfam" id="PF00610">
    <property type="entry name" value="DEP"/>
    <property type="match status" value="1"/>
</dbReference>
<evidence type="ECO:0000256" key="3">
    <source>
        <dbReference type="SAM" id="MobiDB-lite"/>
    </source>
</evidence>
<dbReference type="Pfam" id="PF15405">
    <property type="entry name" value="PH_5"/>
    <property type="match status" value="1"/>
</dbReference>
<protein>
    <recommendedName>
        <fullName evidence="8">CNH-domain-containing protein</fullName>
    </recommendedName>
</protein>
<dbReference type="PROSITE" id="PS50010">
    <property type="entry name" value="DH_2"/>
    <property type="match status" value="1"/>
</dbReference>
<reference evidence="6 7" key="1">
    <citation type="journal article" date="2016" name="Proc. Natl. Acad. Sci. U.S.A.">
        <title>Lipid metabolic changes in an early divergent fungus govern the establishment of a mutualistic symbiosis with endobacteria.</title>
        <authorList>
            <person name="Lastovetsky O.A."/>
            <person name="Gaspar M.L."/>
            <person name="Mondo S.J."/>
            <person name="LaButti K.M."/>
            <person name="Sandor L."/>
            <person name="Grigoriev I.V."/>
            <person name="Henry S.A."/>
            <person name="Pawlowska T.E."/>
        </authorList>
    </citation>
    <scope>NUCLEOTIDE SEQUENCE [LARGE SCALE GENOMIC DNA]</scope>
    <source>
        <strain evidence="6 7">ATCC 11559</strain>
    </source>
</reference>
<evidence type="ECO:0000259" key="5">
    <source>
        <dbReference type="PROSITE" id="PS50219"/>
    </source>
</evidence>
<keyword evidence="2" id="KW-0344">Guanine-nucleotide releasing factor</keyword>
<dbReference type="Pfam" id="PF00621">
    <property type="entry name" value="RhoGEF"/>
    <property type="match status" value="1"/>
</dbReference>